<accession>A0AA96FAX5</accession>
<keyword evidence="1" id="KW-0472">Membrane</keyword>
<keyword evidence="1" id="KW-1133">Transmembrane helix</keyword>
<evidence type="ECO:0000313" key="2">
    <source>
        <dbReference type="EMBL" id="WNM25286.1"/>
    </source>
</evidence>
<protein>
    <submittedName>
        <fullName evidence="2">Uncharacterized protein</fullName>
    </submittedName>
</protein>
<name>A0AA96FAX5_9MICO</name>
<dbReference type="Proteomes" id="UP001304125">
    <property type="component" value="Chromosome"/>
</dbReference>
<feature type="transmembrane region" description="Helical" evidence="1">
    <location>
        <begin position="50"/>
        <end position="71"/>
    </location>
</feature>
<dbReference type="RefSeq" id="WP_313500121.1">
    <property type="nucleotide sequence ID" value="NZ_CP134879.1"/>
</dbReference>
<dbReference type="EMBL" id="CP134879">
    <property type="protein sequence ID" value="WNM25286.1"/>
    <property type="molecule type" value="Genomic_DNA"/>
</dbReference>
<feature type="transmembrane region" description="Helical" evidence="1">
    <location>
        <begin position="20"/>
        <end position="44"/>
    </location>
</feature>
<keyword evidence="1" id="KW-0812">Transmembrane</keyword>
<evidence type="ECO:0000256" key="1">
    <source>
        <dbReference type="SAM" id="Phobius"/>
    </source>
</evidence>
<evidence type="ECO:0000313" key="3">
    <source>
        <dbReference type="Proteomes" id="UP001304125"/>
    </source>
</evidence>
<reference evidence="2 3" key="1">
    <citation type="submission" date="2023-09" db="EMBL/GenBank/DDBJ databases">
        <title>Demequina sp. a novel bacteria isolated from Capsicum annuum.</title>
        <authorList>
            <person name="Humaira Z."/>
            <person name="Lee J."/>
            <person name="Cho D."/>
        </authorList>
    </citation>
    <scope>NUCLEOTIDE SEQUENCE [LARGE SCALE GENOMIC DNA]</scope>
    <source>
        <strain evidence="2 3">OYTSA14</strain>
    </source>
</reference>
<dbReference type="AlphaFoldDB" id="A0AA96FAX5"/>
<keyword evidence="3" id="KW-1185">Reference proteome</keyword>
<sequence length="124" mass="12860">MWKLAETNTGFALRKDGQSWARLVGGIMSVLGAFFALVSVVSGLMGGDGFGYAVVWFIAVFLPGAILASTLGKTESRKLTAVTSRTDAIGGTVLALLGEGGLRHEVAVPADVADRVIASLQQHA</sequence>
<gene>
    <name evidence="2" type="ORF">RN606_03825</name>
</gene>
<proteinExistence type="predicted"/>
<organism evidence="2 3">
    <name type="scientific">Demequina capsici</name>
    <dbReference type="NCBI Taxonomy" id="3075620"/>
    <lineage>
        <taxon>Bacteria</taxon>
        <taxon>Bacillati</taxon>
        <taxon>Actinomycetota</taxon>
        <taxon>Actinomycetes</taxon>
        <taxon>Micrococcales</taxon>
        <taxon>Demequinaceae</taxon>
        <taxon>Demequina</taxon>
    </lineage>
</organism>